<organism evidence="13">
    <name type="scientific">marine metagenome</name>
    <dbReference type="NCBI Taxonomy" id="408172"/>
    <lineage>
        <taxon>unclassified sequences</taxon>
        <taxon>metagenomes</taxon>
        <taxon>ecological metagenomes</taxon>
    </lineage>
</organism>
<feature type="transmembrane region" description="Helical" evidence="12">
    <location>
        <begin position="176"/>
        <end position="196"/>
    </location>
</feature>
<keyword evidence="9" id="KW-0201">Cytochrome c-type biogenesis</keyword>
<dbReference type="EMBL" id="UINC01000222">
    <property type="protein sequence ID" value="SUZ51434.1"/>
    <property type="molecule type" value="Genomic_DNA"/>
</dbReference>
<reference evidence="13" key="1">
    <citation type="submission" date="2018-05" db="EMBL/GenBank/DDBJ databases">
        <authorList>
            <person name="Lanie J.A."/>
            <person name="Ng W.-L."/>
            <person name="Kazmierczak K.M."/>
            <person name="Andrzejewski T.M."/>
            <person name="Davidsen T.M."/>
            <person name="Wayne K.J."/>
            <person name="Tettelin H."/>
            <person name="Glass J.I."/>
            <person name="Rusch D."/>
            <person name="Podicherti R."/>
            <person name="Tsui H.-C.T."/>
            <person name="Winkler M.E."/>
        </authorList>
    </citation>
    <scope>NUCLEOTIDE SEQUENCE</scope>
</reference>
<evidence type="ECO:0000256" key="6">
    <source>
        <dbReference type="ARBA" id="ARBA00022475"/>
    </source>
</evidence>
<dbReference type="PANTHER" id="PTHR30070:SF1">
    <property type="entry name" value="CYTOCHROME C BIOGENESIS B-RELATED"/>
    <property type="match status" value="1"/>
</dbReference>
<evidence type="ECO:0000256" key="11">
    <source>
        <dbReference type="ARBA" id="ARBA00023136"/>
    </source>
</evidence>
<accession>A0A381NBJ8</accession>
<keyword evidence="11 12" id="KW-0472">Membrane</keyword>
<feature type="transmembrane region" description="Helical" evidence="12">
    <location>
        <begin position="75"/>
        <end position="98"/>
    </location>
</feature>
<gene>
    <name evidence="13" type="ORF">METZ01_LOCUS4288</name>
</gene>
<dbReference type="InterPro" id="IPR026031">
    <property type="entry name" value="Cyt_c_CcmB_bac"/>
</dbReference>
<dbReference type="GO" id="GO:0005886">
    <property type="term" value="C:plasma membrane"/>
    <property type="evidence" value="ECO:0007669"/>
    <property type="project" value="UniProtKB-SubCell"/>
</dbReference>
<evidence type="ECO:0000256" key="5">
    <source>
        <dbReference type="ARBA" id="ARBA00022448"/>
    </source>
</evidence>
<comment type="similarity">
    <text evidence="3">Belongs to the CcmB/CycW/HelB family.</text>
</comment>
<dbReference type="Pfam" id="PF03379">
    <property type="entry name" value="CcmB"/>
    <property type="match status" value="1"/>
</dbReference>
<keyword evidence="10 12" id="KW-1133">Transmembrane helix</keyword>
<feature type="transmembrane region" description="Helical" evidence="12">
    <location>
        <begin position="104"/>
        <end position="125"/>
    </location>
</feature>
<keyword evidence="5" id="KW-0813">Transport</keyword>
<proteinExistence type="inferred from homology"/>
<evidence type="ECO:0000256" key="9">
    <source>
        <dbReference type="ARBA" id="ARBA00022748"/>
    </source>
</evidence>
<keyword evidence="6" id="KW-1003">Cell membrane</keyword>
<dbReference type="PRINTS" id="PR01414">
    <property type="entry name" value="CCMBBIOGNSIS"/>
</dbReference>
<feature type="transmembrane region" description="Helical" evidence="12">
    <location>
        <begin position="137"/>
        <end position="156"/>
    </location>
</feature>
<protein>
    <recommendedName>
        <fullName evidence="4">Heme exporter protein B</fullName>
    </recommendedName>
</protein>
<evidence type="ECO:0000313" key="13">
    <source>
        <dbReference type="EMBL" id="SUZ51434.1"/>
    </source>
</evidence>
<dbReference type="GO" id="GO:0017004">
    <property type="term" value="P:cytochrome complex assembly"/>
    <property type="evidence" value="ECO:0007669"/>
    <property type="project" value="UniProtKB-KW"/>
</dbReference>
<feature type="transmembrane region" description="Helical" evidence="12">
    <location>
        <begin position="25"/>
        <end position="43"/>
    </location>
</feature>
<name>A0A381NBJ8_9ZZZZ</name>
<evidence type="ECO:0000256" key="10">
    <source>
        <dbReference type="ARBA" id="ARBA00022989"/>
    </source>
</evidence>
<sequence length="198" mass="21167">MGAFVVLVAILFNYATDWVRVSPEDIASGLVWMTIMFAGLLGVGRTFHLEAEDGAFQGILLSPVPKDAIFLAKALANFVFLYIVALLVVAVFMFFFGLEVSRNFGMLAIVIGLGVLAFVALGTLFTAVSTGTRMGDTLLPVLIFPLLAPVVIYGTGATSQFLAGRPLTEAEGSIKMLAAIALMAFFLGSLLFRFVVED</sequence>
<dbReference type="InterPro" id="IPR003544">
    <property type="entry name" value="Cyt_c_biogenesis_CcmB"/>
</dbReference>
<evidence type="ECO:0000256" key="3">
    <source>
        <dbReference type="ARBA" id="ARBA00010544"/>
    </source>
</evidence>
<evidence type="ECO:0000256" key="1">
    <source>
        <dbReference type="ARBA" id="ARBA00002442"/>
    </source>
</evidence>
<evidence type="ECO:0000256" key="12">
    <source>
        <dbReference type="SAM" id="Phobius"/>
    </source>
</evidence>
<evidence type="ECO:0000256" key="8">
    <source>
        <dbReference type="ARBA" id="ARBA00022692"/>
    </source>
</evidence>
<dbReference type="GO" id="GO:0015232">
    <property type="term" value="F:heme transmembrane transporter activity"/>
    <property type="evidence" value="ECO:0007669"/>
    <property type="project" value="InterPro"/>
</dbReference>
<dbReference type="PIRSF" id="PIRSF002764">
    <property type="entry name" value="CcmB"/>
    <property type="match status" value="1"/>
</dbReference>
<keyword evidence="8 12" id="KW-0812">Transmembrane</keyword>
<evidence type="ECO:0000256" key="2">
    <source>
        <dbReference type="ARBA" id="ARBA00004429"/>
    </source>
</evidence>
<keyword evidence="7" id="KW-0997">Cell inner membrane</keyword>
<dbReference type="PANTHER" id="PTHR30070">
    <property type="entry name" value="HEME EXPORTER PROTEIN B"/>
    <property type="match status" value="1"/>
</dbReference>
<comment type="function">
    <text evidence="1">Required for the export of heme to the periplasm for the biogenesis of c-type cytochromes.</text>
</comment>
<comment type="subcellular location">
    <subcellularLocation>
        <location evidence="2">Cell inner membrane</location>
        <topology evidence="2">Multi-pass membrane protein</topology>
    </subcellularLocation>
</comment>
<dbReference type="AlphaFoldDB" id="A0A381NBJ8"/>
<evidence type="ECO:0000256" key="7">
    <source>
        <dbReference type="ARBA" id="ARBA00022519"/>
    </source>
</evidence>
<dbReference type="GO" id="GO:1903607">
    <property type="term" value="P:cytochrome c biosynthetic process"/>
    <property type="evidence" value="ECO:0007669"/>
    <property type="project" value="TreeGrafter"/>
</dbReference>
<evidence type="ECO:0000256" key="4">
    <source>
        <dbReference type="ARBA" id="ARBA00016452"/>
    </source>
</evidence>